<evidence type="ECO:0000256" key="2">
    <source>
        <dbReference type="SAM" id="Phobius"/>
    </source>
</evidence>
<name>A0AAN7VG98_9COLE</name>
<feature type="domain" description="BMP and activin membrane-bound inhibitor C-terminal" evidence="4">
    <location>
        <begin position="217"/>
        <end position="256"/>
    </location>
</feature>
<feature type="region of interest" description="Disordered" evidence="1">
    <location>
        <begin position="388"/>
        <end position="407"/>
    </location>
</feature>
<proteinExistence type="predicted"/>
<comment type="caution">
    <text evidence="5">The sequence shown here is derived from an EMBL/GenBank/DDBJ whole genome shotgun (WGS) entry which is preliminary data.</text>
</comment>
<evidence type="ECO:0000259" key="3">
    <source>
        <dbReference type="Pfam" id="PF06211"/>
    </source>
</evidence>
<feature type="domain" description="BMP and activin membrane-bound inhibitor N-terminal" evidence="3">
    <location>
        <begin position="85"/>
        <end position="179"/>
    </location>
</feature>
<evidence type="ECO:0008006" key="7">
    <source>
        <dbReference type="Google" id="ProtNLM"/>
    </source>
</evidence>
<evidence type="ECO:0000313" key="6">
    <source>
        <dbReference type="Proteomes" id="UP001329430"/>
    </source>
</evidence>
<keyword evidence="2" id="KW-0812">Transmembrane</keyword>
<gene>
    <name evidence="5" type="ORF">RI129_006341</name>
</gene>
<evidence type="ECO:0000259" key="4">
    <source>
        <dbReference type="Pfam" id="PF19337"/>
    </source>
</evidence>
<dbReference type="AlphaFoldDB" id="A0AAN7VG98"/>
<feature type="compositionally biased region" description="Basic and acidic residues" evidence="1">
    <location>
        <begin position="396"/>
        <end position="407"/>
    </location>
</feature>
<dbReference type="CDD" id="cd23576">
    <property type="entry name" value="TFP_LU_ECD_BAMBI"/>
    <property type="match status" value="1"/>
</dbReference>
<dbReference type="Pfam" id="PF06211">
    <property type="entry name" value="BAMBI"/>
    <property type="match status" value="1"/>
</dbReference>
<keyword evidence="2" id="KW-1133">Transmembrane helix</keyword>
<accession>A0AAN7VG98</accession>
<protein>
    <recommendedName>
        <fullName evidence="7">Activin types I and II receptor domain-containing protein</fullName>
    </recommendedName>
</protein>
<dbReference type="EMBL" id="JAVRBK010000004">
    <property type="protein sequence ID" value="KAK5645041.1"/>
    <property type="molecule type" value="Genomic_DNA"/>
</dbReference>
<evidence type="ECO:0000256" key="1">
    <source>
        <dbReference type="SAM" id="MobiDB-lite"/>
    </source>
</evidence>
<feature type="transmembrane region" description="Helical" evidence="2">
    <location>
        <begin position="223"/>
        <end position="248"/>
    </location>
</feature>
<dbReference type="InterPro" id="IPR045807">
    <property type="entry name" value="BAMBI_N"/>
</dbReference>
<evidence type="ECO:0000313" key="5">
    <source>
        <dbReference type="EMBL" id="KAK5645041.1"/>
    </source>
</evidence>
<organism evidence="5 6">
    <name type="scientific">Pyrocoelia pectoralis</name>
    <dbReference type="NCBI Taxonomy" id="417401"/>
    <lineage>
        <taxon>Eukaryota</taxon>
        <taxon>Metazoa</taxon>
        <taxon>Ecdysozoa</taxon>
        <taxon>Arthropoda</taxon>
        <taxon>Hexapoda</taxon>
        <taxon>Insecta</taxon>
        <taxon>Pterygota</taxon>
        <taxon>Neoptera</taxon>
        <taxon>Endopterygota</taxon>
        <taxon>Coleoptera</taxon>
        <taxon>Polyphaga</taxon>
        <taxon>Elateriformia</taxon>
        <taxon>Elateroidea</taxon>
        <taxon>Lampyridae</taxon>
        <taxon>Lampyrinae</taxon>
        <taxon>Pyrocoelia</taxon>
    </lineage>
</organism>
<reference evidence="5 6" key="1">
    <citation type="journal article" date="2024" name="Insects">
        <title>An Improved Chromosome-Level Genome Assembly of the Firefly Pyrocoelia pectoralis.</title>
        <authorList>
            <person name="Fu X."/>
            <person name="Meyer-Rochow V.B."/>
            <person name="Ballantyne L."/>
            <person name="Zhu X."/>
        </authorList>
    </citation>
    <scope>NUCLEOTIDE SEQUENCE [LARGE SCALE GENOMIC DNA]</scope>
    <source>
        <strain evidence="5">XCY_ONT2</strain>
    </source>
</reference>
<sequence length="407" mass="46013">MHFSVPVFLKKGAFEEKQIYLWRRLNITNGSEPKLNFCVFLILITTILSHTTNAYKIEESISINKPIMRKGSRDPTGWVQFSTEYVRCFCNLPSCVGTAYMCKSSGGGCFSELLDQGSNPGAFPRDDYKGLHGCVELLNDRNQRKWCENNDGSSSKTNYRKRNQSKSLLLCCYHDMCNHADSPETKVLLNDTVLSASTNESDNRSVDSIGIKQDTVLYTESEVWFRAATIAVPICGVVILLVLIILAVKLLRTESTNHPISNPKLGMSSYSYTLSSDIKNKNEGTFPHHNVIGADFFSKDSHHNPVYLNEFEDVRVQGYIPLLIQDEIRNIEKNYDKKNETNAKLNLMQEIDQRSVVGDCDSTRIVSQHLFHKNTDLHFGRNMILSGNSENSQDISSDKTYCKESIS</sequence>
<dbReference type="InterPro" id="IPR045806">
    <property type="entry name" value="BAMBI_C"/>
</dbReference>
<keyword evidence="6" id="KW-1185">Reference proteome</keyword>
<dbReference type="Pfam" id="PF19337">
    <property type="entry name" value="BAMBI_C"/>
    <property type="match status" value="1"/>
</dbReference>
<dbReference type="Proteomes" id="UP001329430">
    <property type="component" value="Chromosome 4"/>
</dbReference>
<keyword evidence="2" id="KW-0472">Membrane</keyword>